<evidence type="ECO:0000256" key="1">
    <source>
        <dbReference type="ARBA" id="ARBA00004651"/>
    </source>
</evidence>
<evidence type="ECO:0000256" key="8">
    <source>
        <dbReference type="ARBA" id="ARBA00023136"/>
    </source>
</evidence>
<evidence type="ECO:0000256" key="10">
    <source>
        <dbReference type="ARBA" id="ARBA00023180"/>
    </source>
</evidence>
<dbReference type="GO" id="GO:0005254">
    <property type="term" value="F:chloride channel activity"/>
    <property type="evidence" value="ECO:0007669"/>
    <property type="project" value="UniProtKB-KW"/>
</dbReference>
<keyword evidence="5 15" id="KW-0812">Transmembrane</keyword>
<comment type="similarity">
    <text evidence="2">Belongs to the tweety family.</text>
</comment>
<dbReference type="PANTHER" id="PTHR12424">
    <property type="entry name" value="TWEETY-RELATED"/>
    <property type="match status" value="1"/>
</dbReference>
<evidence type="ECO:0000256" key="6">
    <source>
        <dbReference type="ARBA" id="ARBA00022989"/>
    </source>
</evidence>
<feature type="coiled-coil region" evidence="13">
    <location>
        <begin position="332"/>
        <end position="359"/>
    </location>
</feature>
<keyword evidence="7" id="KW-0406">Ion transport</keyword>
<evidence type="ECO:0000256" key="13">
    <source>
        <dbReference type="SAM" id="Coils"/>
    </source>
</evidence>
<dbReference type="AlphaFoldDB" id="A0A7S2MKG9"/>
<evidence type="ECO:0008006" key="17">
    <source>
        <dbReference type="Google" id="ProtNLM"/>
    </source>
</evidence>
<keyword evidence="11" id="KW-0868">Chloride</keyword>
<evidence type="ECO:0000256" key="12">
    <source>
        <dbReference type="ARBA" id="ARBA00023303"/>
    </source>
</evidence>
<keyword evidence="3" id="KW-0813">Transport</keyword>
<evidence type="ECO:0000256" key="7">
    <source>
        <dbReference type="ARBA" id="ARBA00023065"/>
    </source>
</evidence>
<gene>
    <name evidence="16" type="ORF">HTAM1171_LOCUS5076</name>
</gene>
<comment type="subcellular location">
    <subcellularLocation>
        <location evidence="1">Cell membrane</location>
        <topology evidence="1">Multi-pass membrane protein</topology>
    </subcellularLocation>
</comment>
<evidence type="ECO:0000313" key="16">
    <source>
        <dbReference type="EMBL" id="CAD9488311.1"/>
    </source>
</evidence>
<sequence length="619" mass="70158">MFSSNNAEQAEYATGLIYFGSILFVFFFVWTIFIIVLKIMGPGNAGFLSGHHFVEPDPKMIRTPFKRPMHVRIVFMICSILVVTFSVLCVTEGYDNMQQVVVTWDDSSSSLLSLAEDAKQISESLISVGRSSVAVRGDLEKLVGEFCPGFDLEAEIGIDINSIINETVSQLDKLGNFVENDLVDLETNIDDGIKALNDSREVVTETELKDWYMMVFIIPIIVCTSLLMVATILAWINSSFQWYQCLSTYVVCPIFFCFVIFGWLIMTAIGVTAVVNADICSGGKGDTKGPEGTIVDILEQRRADFDPNGYLYKGVVYYVQGCQKNRDPYDFVTQYDDDLELAKERLDRLAAEMDNIGVERLGLLCSKDFGPTRAIISTMQNNVDTLDENAKQALSLLCCERINRIYVNLFQKGSCTYSVTGLTWFFSSLLVVSTCGMLMVMFRAVWLDVEFAVDDELLNQPISSEDNPMARFRNSSLEGGAAAGKYLDDDGEEIYSEYPQSRPEDYQEKDDGFYIHPYRESQEEGRLDDDEIHHTDSTKTWEKYPTALSEDEMHTYDDGGHDTYDEEDFSPNPSYSDENEHTNEEAEGHNYDDMYDDYPLDDQSYNSYDSGNKYDNNRR</sequence>
<dbReference type="PANTHER" id="PTHR12424:SF19">
    <property type="entry name" value="INTEGRASE ZINC-BINDING DOMAIN-CONTAINING PROTEIN"/>
    <property type="match status" value="1"/>
</dbReference>
<feature type="compositionally biased region" description="Basic and acidic residues" evidence="14">
    <location>
        <begin position="519"/>
        <end position="542"/>
    </location>
</feature>
<keyword evidence="12" id="KW-0407">Ion channel</keyword>
<keyword evidence="9" id="KW-0869">Chloride channel</keyword>
<name>A0A7S2MKG9_9STRA</name>
<evidence type="ECO:0000256" key="3">
    <source>
        <dbReference type="ARBA" id="ARBA00022448"/>
    </source>
</evidence>
<proteinExistence type="inferred from homology"/>
<evidence type="ECO:0000256" key="4">
    <source>
        <dbReference type="ARBA" id="ARBA00022475"/>
    </source>
</evidence>
<feature type="transmembrane region" description="Helical" evidence="15">
    <location>
        <begin position="12"/>
        <end position="37"/>
    </location>
</feature>
<evidence type="ECO:0000256" key="14">
    <source>
        <dbReference type="SAM" id="MobiDB-lite"/>
    </source>
</evidence>
<keyword evidence="13" id="KW-0175">Coiled coil</keyword>
<dbReference type="GO" id="GO:0005886">
    <property type="term" value="C:plasma membrane"/>
    <property type="evidence" value="ECO:0007669"/>
    <property type="project" value="UniProtKB-SubCell"/>
</dbReference>
<evidence type="ECO:0000256" key="9">
    <source>
        <dbReference type="ARBA" id="ARBA00023173"/>
    </source>
</evidence>
<reference evidence="16" key="1">
    <citation type="submission" date="2021-01" db="EMBL/GenBank/DDBJ databases">
        <authorList>
            <person name="Corre E."/>
            <person name="Pelletier E."/>
            <person name="Niang G."/>
            <person name="Scheremetjew M."/>
            <person name="Finn R."/>
            <person name="Kale V."/>
            <person name="Holt S."/>
            <person name="Cochrane G."/>
            <person name="Meng A."/>
            <person name="Brown T."/>
            <person name="Cohen L."/>
        </authorList>
    </citation>
    <scope>NUCLEOTIDE SEQUENCE</scope>
    <source>
        <strain evidence="16">CCMP826</strain>
    </source>
</reference>
<evidence type="ECO:0000256" key="5">
    <source>
        <dbReference type="ARBA" id="ARBA00022692"/>
    </source>
</evidence>
<keyword evidence="10" id="KW-0325">Glycoprotein</keyword>
<dbReference type="GO" id="GO:0034707">
    <property type="term" value="C:chloride channel complex"/>
    <property type="evidence" value="ECO:0007669"/>
    <property type="project" value="UniProtKB-KW"/>
</dbReference>
<feature type="compositionally biased region" description="Basic and acidic residues" evidence="14">
    <location>
        <begin position="578"/>
        <end position="592"/>
    </location>
</feature>
<accession>A0A7S2MKG9</accession>
<feature type="compositionally biased region" description="Polar residues" evidence="14">
    <location>
        <begin position="603"/>
        <end position="619"/>
    </location>
</feature>
<evidence type="ECO:0000256" key="2">
    <source>
        <dbReference type="ARBA" id="ARBA00009849"/>
    </source>
</evidence>
<protein>
    <recommendedName>
        <fullName evidence="17">Protein tweety homolog</fullName>
    </recommendedName>
</protein>
<feature type="transmembrane region" description="Helical" evidence="15">
    <location>
        <begin position="248"/>
        <end position="271"/>
    </location>
</feature>
<keyword evidence="8 15" id="KW-0472">Membrane</keyword>
<dbReference type="EMBL" id="HBGV01008216">
    <property type="protein sequence ID" value="CAD9488311.1"/>
    <property type="molecule type" value="Transcribed_RNA"/>
</dbReference>
<feature type="compositionally biased region" description="Basic and acidic residues" evidence="14">
    <location>
        <begin position="551"/>
        <end position="563"/>
    </location>
</feature>
<organism evidence="16">
    <name type="scientific">Helicotheca tamesis</name>
    <dbReference type="NCBI Taxonomy" id="374047"/>
    <lineage>
        <taxon>Eukaryota</taxon>
        <taxon>Sar</taxon>
        <taxon>Stramenopiles</taxon>
        <taxon>Ochrophyta</taxon>
        <taxon>Bacillariophyta</taxon>
        <taxon>Mediophyceae</taxon>
        <taxon>Lithodesmiophycidae</taxon>
        <taxon>Lithodesmiales</taxon>
        <taxon>Lithodesmiaceae</taxon>
        <taxon>Helicotheca</taxon>
    </lineage>
</organism>
<evidence type="ECO:0000256" key="11">
    <source>
        <dbReference type="ARBA" id="ARBA00023214"/>
    </source>
</evidence>
<feature type="transmembrane region" description="Helical" evidence="15">
    <location>
        <begin position="211"/>
        <end position="236"/>
    </location>
</feature>
<feature type="transmembrane region" description="Helical" evidence="15">
    <location>
        <begin position="69"/>
        <end position="88"/>
    </location>
</feature>
<keyword evidence="6 15" id="KW-1133">Transmembrane helix</keyword>
<evidence type="ECO:0000256" key="15">
    <source>
        <dbReference type="SAM" id="Phobius"/>
    </source>
</evidence>
<dbReference type="InterPro" id="IPR006990">
    <property type="entry name" value="Tweety"/>
</dbReference>
<keyword evidence="4" id="KW-1003">Cell membrane</keyword>
<feature type="region of interest" description="Disordered" evidence="14">
    <location>
        <begin position="519"/>
        <end position="619"/>
    </location>
</feature>